<accession>A3VCG4</accession>
<dbReference type="GO" id="GO:0016757">
    <property type="term" value="F:glycosyltransferase activity"/>
    <property type="evidence" value="ECO:0007669"/>
    <property type="project" value="UniProtKB-KW"/>
</dbReference>
<dbReference type="GO" id="GO:0009103">
    <property type="term" value="P:lipopolysaccharide biosynthetic process"/>
    <property type="evidence" value="ECO:0007669"/>
    <property type="project" value="TreeGrafter"/>
</dbReference>
<keyword evidence="5" id="KW-1185">Reference proteome</keyword>
<dbReference type="FunFam" id="3.40.50.2000:FF:000119">
    <property type="entry name" value="Glycosyl transferase group 1"/>
    <property type="match status" value="1"/>
</dbReference>
<evidence type="ECO:0000313" key="4">
    <source>
        <dbReference type="EMBL" id="EAQ13830.1"/>
    </source>
</evidence>
<organism evidence="4 5">
    <name type="scientific">Maritimibacter alkaliphilus HTCC2654</name>
    <dbReference type="NCBI Taxonomy" id="314271"/>
    <lineage>
        <taxon>Bacteria</taxon>
        <taxon>Pseudomonadati</taxon>
        <taxon>Pseudomonadota</taxon>
        <taxon>Alphaproteobacteria</taxon>
        <taxon>Rhodobacterales</taxon>
        <taxon>Roseobacteraceae</taxon>
        <taxon>Maritimibacter</taxon>
    </lineage>
</organism>
<dbReference type="Pfam" id="PF13439">
    <property type="entry name" value="Glyco_transf_4"/>
    <property type="match status" value="1"/>
</dbReference>
<dbReference type="CDD" id="cd03809">
    <property type="entry name" value="GT4_MtfB-like"/>
    <property type="match status" value="1"/>
</dbReference>
<dbReference type="eggNOG" id="COG0438">
    <property type="taxonomic scope" value="Bacteria"/>
</dbReference>
<dbReference type="Proteomes" id="UP000002931">
    <property type="component" value="Unassembled WGS sequence"/>
</dbReference>
<dbReference type="PANTHER" id="PTHR46401">
    <property type="entry name" value="GLYCOSYLTRANSFERASE WBBK-RELATED"/>
    <property type="match status" value="1"/>
</dbReference>
<keyword evidence="4" id="KW-0328">Glycosyltransferase</keyword>
<dbReference type="AlphaFoldDB" id="A3VCG4"/>
<sequence>MKPTVAFFANQFADLHGHGLARYARELRDALAAQGDVDVRPASAWSSLPPDRLAALRSDTGLTLLKSGRRGTSYGWTFAGLPRIEWMMEGPVDVTHSVCMGYPIATAKPLVVTVHDIGPLTHPEYFSHNRPWLMKRALDQAVHRADALVCISQATAEEVMSLYPGQSWDRLHVVASGVSDRFFAEPDDAALDGIPLPPDDVPFILTAGKISPRKNVQGVIAALRIAMQDIPHHLVVTGGSGWDMEQIEAILDDPILSKRLHVAGYVSDAALHALYRRAAIYVHPSLYEGFGLTVLEAMASGTPVVTSNLSSLPEVAGDAALLVDPMNPDEIAEAIVKVGSDATLAADLRARGLARAREFPWSATAARMSEIYEAVAR</sequence>
<dbReference type="OrthoDB" id="9790710at2"/>
<keyword evidence="1 4" id="KW-0808">Transferase</keyword>
<dbReference type="STRING" id="314271.RB2654_12194"/>
<dbReference type="PANTHER" id="PTHR46401:SF2">
    <property type="entry name" value="GLYCOSYLTRANSFERASE WBBK-RELATED"/>
    <property type="match status" value="1"/>
</dbReference>
<evidence type="ECO:0000256" key="1">
    <source>
        <dbReference type="ARBA" id="ARBA00022679"/>
    </source>
</evidence>
<reference evidence="4 5" key="1">
    <citation type="journal article" date="2010" name="J. Bacteriol.">
        <title>Genome sequences of Pelagibaca bermudensis HTCC2601T and Maritimibacter alkaliphilus HTCC2654T, the type strains of two marine Roseobacter genera.</title>
        <authorList>
            <person name="Thrash J.C."/>
            <person name="Cho J.C."/>
            <person name="Ferriera S."/>
            <person name="Johnson J."/>
            <person name="Vergin K.L."/>
            <person name="Giovannoni S.J."/>
        </authorList>
    </citation>
    <scope>NUCLEOTIDE SEQUENCE [LARGE SCALE GENOMIC DNA]</scope>
    <source>
        <strain evidence="4 5">HTCC2654</strain>
    </source>
</reference>
<comment type="caution">
    <text evidence="4">The sequence shown here is derived from an EMBL/GenBank/DDBJ whole genome shotgun (WGS) entry which is preliminary data.</text>
</comment>
<evidence type="ECO:0000313" key="5">
    <source>
        <dbReference type="Proteomes" id="UP000002931"/>
    </source>
</evidence>
<feature type="domain" description="Glycosyl transferase family 1" evidence="2">
    <location>
        <begin position="196"/>
        <end position="351"/>
    </location>
</feature>
<dbReference type="HOGENOM" id="CLU_009583_27_6_5"/>
<feature type="domain" description="Glycosyltransferase subfamily 4-like N-terminal" evidence="3">
    <location>
        <begin position="19"/>
        <end position="179"/>
    </location>
</feature>
<protein>
    <submittedName>
        <fullName evidence="4">Hypothetical mannosyltransferase</fullName>
    </submittedName>
</protein>
<dbReference type="InterPro" id="IPR001296">
    <property type="entry name" value="Glyco_trans_1"/>
</dbReference>
<name>A3VCG4_9RHOB</name>
<evidence type="ECO:0000259" key="2">
    <source>
        <dbReference type="Pfam" id="PF00534"/>
    </source>
</evidence>
<dbReference type="InterPro" id="IPR028098">
    <property type="entry name" value="Glyco_trans_4-like_N"/>
</dbReference>
<gene>
    <name evidence="4" type="ORF">RB2654_12194</name>
</gene>
<proteinExistence type="predicted"/>
<dbReference type="RefSeq" id="WP_008331960.1">
    <property type="nucleotide sequence ID" value="NZ_CH902578.1"/>
</dbReference>
<dbReference type="SUPFAM" id="SSF53756">
    <property type="entry name" value="UDP-Glycosyltransferase/glycogen phosphorylase"/>
    <property type="match status" value="1"/>
</dbReference>
<evidence type="ECO:0000259" key="3">
    <source>
        <dbReference type="Pfam" id="PF13439"/>
    </source>
</evidence>
<dbReference type="Gene3D" id="3.40.50.2000">
    <property type="entry name" value="Glycogen Phosphorylase B"/>
    <property type="match status" value="2"/>
</dbReference>
<dbReference type="EMBL" id="AAMT01000003">
    <property type="protein sequence ID" value="EAQ13830.1"/>
    <property type="molecule type" value="Genomic_DNA"/>
</dbReference>
<dbReference type="Pfam" id="PF00534">
    <property type="entry name" value="Glycos_transf_1"/>
    <property type="match status" value="1"/>
</dbReference>